<dbReference type="AlphaFoldDB" id="A0A9P4S8K9"/>
<dbReference type="EMBL" id="MU006098">
    <property type="protein sequence ID" value="KAF2837906.1"/>
    <property type="molecule type" value="Genomic_DNA"/>
</dbReference>
<feature type="compositionally biased region" description="Low complexity" evidence="3">
    <location>
        <begin position="126"/>
        <end position="156"/>
    </location>
</feature>
<dbReference type="PROSITE" id="PS00018">
    <property type="entry name" value="EF_HAND_1"/>
    <property type="match status" value="1"/>
</dbReference>
<evidence type="ECO:0000256" key="2">
    <source>
        <dbReference type="ARBA" id="ARBA00022837"/>
    </source>
</evidence>
<dbReference type="InterPro" id="IPR050403">
    <property type="entry name" value="Myosin_RLC"/>
</dbReference>
<name>A0A9P4S8K9_9PEZI</name>
<dbReference type="OrthoDB" id="429467at2759"/>
<proteinExistence type="predicted"/>
<comment type="caution">
    <text evidence="5">The sequence shown here is derived from an EMBL/GenBank/DDBJ whole genome shotgun (WGS) entry which is preliminary data.</text>
</comment>
<feature type="compositionally biased region" description="Polar residues" evidence="3">
    <location>
        <begin position="79"/>
        <end position="102"/>
    </location>
</feature>
<dbReference type="PANTHER" id="PTHR23049">
    <property type="entry name" value="MYOSIN REGULATORY LIGHT CHAIN 2"/>
    <property type="match status" value="1"/>
</dbReference>
<feature type="compositionally biased region" description="Polar residues" evidence="3">
    <location>
        <begin position="31"/>
        <end position="48"/>
    </location>
</feature>
<dbReference type="SUPFAM" id="SSF47473">
    <property type="entry name" value="EF-hand"/>
    <property type="match status" value="1"/>
</dbReference>
<dbReference type="InterPro" id="IPR011992">
    <property type="entry name" value="EF-hand-dom_pair"/>
</dbReference>
<feature type="region of interest" description="Disordered" evidence="3">
    <location>
        <begin position="1"/>
        <end position="170"/>
    </location>
</feature>
<evidence type="ECO:0000256" key="3">
    <source>
        <dbReference type="SAM" id="MobiDB-lite"/>
    </source>
</evidence>
<gene>
    <name evidence="5" type="ORF">M501DRAFT_977285</name>
</gene>
<dbReference type="Pfam" id="PF13405">
    <property type="entry name" value="EF-hand_6"/>
    <property type="match status" value="1"/>
</dbReference>
<feature type="domain" description="EF-hand" evidence="4">
    <location>
        <begin position="173"/>
        <end position="208"/>
    </location>
</feature>
<keyword evidence="6" id="KW-1185">Reference proteome</keyword>
<dbReference type="SMART" id="SM00054">
    <property type="entry name" value="EFh"/>
    <property type="match status" value="2"/>
</dbReference>
<feature type="compositionally biased region" description="Polar residues" evidence="3">
    <location>
        <begin position="109"/>
        <end position="120"/>
    </location>
</feature>
<accession>A0A9P4S8K9</accession>
<protein>
    <recommendedName>
        <fullName evidence="4">EF-hand domain-containing protein</fullName>
    </recommendedName>
</protein>
<reference evidence="5" key="1">
    <citation type="journal article" date="2020" name="Stud. Mycol.">
        <title>101 Dothideomycetes genomes: a test case for predicting lifestyles and emergence of pathogens.</title>
        <authorList>
            <person name="Haridas S."/>
            <person name="Albert R."/>
            <person name="Binder M."/>
            <person name="Bloem J."/>
            <person name="Labutti K."/>
            <person name="Salamov A."/>
            <person name="Andreopoulos B."/>
            <person name="Baker S."/>
            <person name="Barry K."/>
            <person name="Bills G."/>
            <person name="Bluhm B."/>
            <person name="Cannon C."/>
            <person name="Castanera R."/>
            <person name="Culley D."/>
            <person name="Daum C."/>
            <person name="Ezra D."/>
            <person name="Gonzalez J."/>
            <person name="Henrissat B."/>
            <person name="Kuo A."/>
            <person name="Liang C."/>
            <person name="Lipzen A."/>
            <person name="Lutzoni F."/>
            <person name="Magnuson J."/>
            <person name="Mondo S."/>
            <person name="Nolan M."/>
            <person name="Ohm R."/>
            <person name="Pangilinan J."/>
            <person name="Park H.-J."/>
            <person name="Ramirez L."/>
            <person name="Alfaro M."/>
            <person name="Sun H."/>
            <person name="Tritt A."/>
            <person name="Yoshinaga Y."/>
            <person name="Zwiers L.-H."/>
            <person name="Turgeon B."/>
            <person name="Goodwin S."/>
            <person name="Spatafora J."/>
            <person name="Crous P."/>
            <person name="Grigoriev I."/>
        </authorList>
    </citation>
    <scope>NUCLEOTIDE SEQUENCE</scope>
    <source>
        <strain evidence="5">CBS 101060</strain>
    </source>
</reference>
<dbReference type="InterPro" id="IPR018247">
    <property type="entry name" value="EF_Hand_1_Ca_BS"/>
</dbReference>
<evidence type="ECO:0000259" key="4">
    <source>
        <dbReference type="PROSITE" id="PS50222"/>
    </source>
</evidence>
<keyword evidence="1" id="KW-0677">Repeat</keyword>
<dbReference type="Proteomes" id="UP000799429">
    <property type="component" value="Unassembled WGS sequence"/>
</dbReference>
<feature type="compositionally biased region" description="Pro residues" evidence="3">
    <location>
        <begin position="53"/>
        <end position="69"/>
    </location>
</feature>
<evidence type="ECO:0000313" key="6">
    <source>
        <dbReference type="Proteomes" id="UP000799429"/>
    </source>
</evidence>
<dbReference type="CDD" id="cd00051">
    <property type="entry name" value="EFh"/>
    <property type="match status" value="1"/>
</dbReference>
<evidence type="ECO:0000256" key="1">
    <source>
        <dbReference type="ARBA" id="ARBA00022737"/>
    </source>
</evidence>
<dbReference type="InterPro" id="IPR002048">
    <property type="entry name" value="EF_hand_dom"/>
</dbReference>
<sequence length="339" mass="35485">MATTPTHYKPSPLSFNSPRTSPFRRQDSSHSRSPSTLRASAPTTSPLKQSHPPTGPSPSPSPSPSPLPQTPSAERPSTPLRNSTTTNLSANPWLTTRGTTATPEPADSPTRNQKPSSSTVRPAGLSPAPSTAPTVTPYSATTRPRPSVPRTTTASTIRPAHNPSDPLAHIPPALLHSMRESFAVLDRHNTGSITRDDVASMLGQLGLPDDAGSLDAYLGPSSTITLPAYLNNLAVLLAPLSSASELSAAFSAFDVDDSGQIDVEELRDALMHTAPETGGRGLGDREMERIMQGFTGRRAFGKDVARGLGRGEVFRYQEFVAAVRGGAGAGAGGEEVGTV</sequence>
<dbReference type="Gene3D" id="1.10.238.10">
    <property type="entry name" value="EF-hand"/>
    <property type="match status" value="1"/>
</dbReference>
<organism evidence="5 6">
    <name type="scientific">Patellaria atrata CBS 101060</name>
    <dbReference type="NCBI Taxonomy" id="1346257"/>
    <lineage>
        <taxon>Eukaryota</taxon>
        <taxon>Fungi</taxon>
        <taxon>Dikarya</taxon>
        <taxon>Ascomycota</taxon>
        <taxon>Pezizomycotina</taxon>
        <taxon>Dothideomycetes</taxon>
        <taxon>Dothideomycetes incertae sedis</taxon>
        <taxon>Patellariales</taxon>
        <taxon>Patellariaceae</taxon>
        <taxon>Patellaria</taxon>
    </lineage>
</organism>
<keyword evidence="2" id="KW-0106">Calcium</keyword>
<dbReference type="PROSITE" id="PS50222">
    <property type="entry name" value="EF_HAND_2"/>
    <property type="match status" value="2"/>
</dbReference>
<dbReference type="GO" id="GO:0005509">
    <property type="term" value="F:calcium ion binding"/>
    <property type="evidence" value="ECO:0007669"/>
    <property type="project" value="InterPro"/>
</dbReference>
<evidence type="ECO:0000313" key="5">
    <source>
        <dbReference type="EMBL" id="KAF2837906.1"/>
    </source>
</evidence>
<feature type="domain" description="EF-hand" evidence="4">
    <location>
        <begin position="241"/>
        <end position="276"/>
    </location>
</feature>